<protein>
    <submittedName>
        <fullName evidence="4">Uncharacterized protein</fullName>
    </submittedName>
</protein>
<comment type="caution">
    <text evidence="4">The sequence shown here is derived from an EMBL/GenBank/DDBJ whole genome shotgun (WGS) entry which is preliminary data.</text>
</comment>
<name>A0A814N5U2_ADIRI</name>
<keyword evidence="2" id="KW-0472">Membrane</keyword>
<evidence type="ECO:0000256" key="1">
    <source>
        <dbReference type="SAM" id="MobiDB-lite"/>
    </source>
</evidence>
<keyword evidence="5" id="KW-1185">Reference proteome</keyword>
<dbReference type="Proteomes" id="UP000663828">
    <property type="component" value="Unassembled WGS sequence"/>
</dbReference>
<evidence type="ECO:0000313" key="4">
    <source>
        <dbReference type="EMBL" id="CAF1087758.1"/>
    </source>
</evidence>
<feature type="region of interest" description="Disordered" evidence="1">
    <location>
        <begin position="22"/>
        <end position="55"/>
    </location>
</feature>
<feature type="signal peptide" evidence="3">
    <location>
        <begin position="1"/>
        <end position="19"/>
    </location>
</feature>
<gene>
    <name evidence="4" type="ORF">XAT740_LOCUS17668</name>
</gene>
<reference evidence="4" key="1">
    <citation type="submission" date="2021-02" db="EMBL/GenBank/DDBJ databases">
        <authorList>
            <person name="Nowell W R."/>
        </authorList>
    </citation>
    <scope>NUCLEOTIDE SEQUENCE</scope>
</reference>
<dbReference type="AlphaFoldDB" id="A0A814N5U2"/>
<proteinExistence type="predicted"/>
<accession>A0A814N5U2</accession>
<evidence type="ECO:0000256" key="2">
    <source>
        <dbReference type="SAM" id="Phobius"/>
    </source>
</evidence>
<sequence>MKTFYFISVLLLTLKLADSQTTDSSTLGETSTDLFTGTNPSYTDTTDPNENNTSIFNTTDISIETTSDGNTTAITTPVVTAEISTSTSSNTSTTTKPETTTKKKNLGLILGLSLGLGIPALIATVAGVTFYCYKRTKSNNSLRYKMDF</sequence>
<evidence type="ECO:0000256" key="3">
    <source>
        <dbReference type="SAM" id="SignalP"/>
    </source>
</evidence>
<keyword evidence="3" id="KW-0732">Signal</keyword>
<keyword evidence="2" id="KW-1133">Transmembrane helix</keyword>
<organism evidence="4 5">
    <name type="scientific">Adineta ricciae</name>
    <name type="common">Rotifer</name>
    <dbReference type="NCBI Taxonomy" id="249248"/>
    <lineage>
        <taxon>Eukaryota</taxon>
        <taxon>Metazoa</taxon>
        <taxon>Spiralia</taxon>
        <taxon>Gnathifera</taxon>
        <taxon>Rotifera</taxon>
        <taxon>Eurotatoria</taxon>
        <taxon>Bdelloidea</taxon>
        <taxon>Adinetida</taxon>
        <taxon>Adinetidae</taxon>
        <taxon>Adineta</taxon>
    </lineage>
</organism>
<feature type="transmembrane region" description="Helical" evidence="2">
    <location>
        <begin position="106"/>
        <end position="133"/>
    </location>
</feature>
<dbReference type="EMBL" id="CAJNOR010001159">
    <property type="protein sequence ID" value="CAF1087758.1"/>
    <property type="molecule type" value="Genomic_DNA"/>
</dbReference>
<feature type="chain" id="PRO_5032439092" evidence="3">
    <location>
        <begin position="20"/>
        <end position="148"/>
    </location>
</feature>
<evidence type="ECO:0000313" key="5">
    <source>
        <dbReference type="Proteomes" id="UP000663828"/>
    </source>
</evidence>
<keyword evidence="2" id="KW-0812">Transmembrane</keyword>